<dbReference type="KEGG" id="ssai:N0B31_15750"/>
<dbReference type="EMBL" id="CP104003">
    <property type="protein sequence ID" value="UWM53585.1"/>
    <property type="molecule type" value="Genomic_DNA"/>
</dbReference>
<dbReference type="PANTHER" id="PTHR43471">
    <property type="entry name" value="ABC TRANSPORTER PERMEASE"/>
    <property type="match status" value="1"/>
</dbReference>
<dbReference type="AlphaFoldDB" id="A0A9E7R0T0"/>
<dbReference type="Proteomes" id="UP001057580">
    <property type="component" value="Chromosome"/>
</dbReference>
<dbReference type="GO" id="GO:0005886">
    <property type="term" value="C:plasma membrane"/>
    <property type="evidence" value="ECO:0007669"/>
    <property type="project" value="UniProtKB-SubCell"/>
</dbReference>
<feature type="transmembrane region" description="Helical" evidence="1">
    <location>
        <begin position="129"/>
        <end position="151"/>
    </location>
</feature>
<reference evidence="2" key="1">
    <citation type="submission" date="2022-09" db="EMBL/GenBank/DDBJ databases">
        <title>Diverse halophilic archaea isolated from saline environments.</title>
        <authorList>
            <person name="Cui H.-L."/>
        </authorList>
    </citation>
    <scope>NUCLEOTIDE SEQUENCE</scope>
    <source>
        <strain evidence="2">ZS-35-S2</strain>
    </source>
</reference>
<feature type="transmembrane region" description="Helical" evidence="1">
    <location>
        <begin position="163"/>
        <end position="182"/>
    </location>
</feature>
<evidence type="ECO:0000313" key="3">
    <source>
        <dbReference type="Proteomes" id="UP001057580"/>
    </source>
</evidence>
<dbReference type="Pfam" id="PF12679">
    <property type="entry name" value="ABC2_membrane_2"/>
    <property type="match status" value="1"/>
</dbReference>
<feature type="transmembrane region" description="Helical" evidence="1">
    <location>
        <begin position="194"/>
        <end position="212"/>
    </location>
</feature>
<dbReference type="PANTHER" id="PTHR43471:SF1">
    <property type="entry name" value="ABC TRANSPORTER PERMEASE PROTEIN NOSY-RELATED"/>
    <property type="match status" value="1"/>
</dbReference>
<keyword evidence="1" id="KW-0472">Membrane</keyword>
<proteinExistence type="predicted"/>
<evidence type="ECO:0000313" key="2">
    <source>
        <dbReference type="EMBL" id="UWM53585.1"/>
    </source>
</evidence>
<name>A0A9E7R0T0_9EURY</name>
<feature type="transmembrane region" description="Helical" evidence="1">
    <location>
        <begin position="292"/>
        <end position="313"/>
    </location>
</feature>
<dbReference type="GeneID" id="74943906"/>
<feature type="transmembrane region" description="Helical" evidence="1">
    <location>
        <begin position="24"/>
        <end position="44"/>
    </location>
</feature>
<accession>A0A9E7R0T0</accession>
<evidence type="ECO:0000256" key="1">
    <source>
        <dbReference type="SAM" id="Phobius"/>
    </source>
</evidence>
<dbReference type="GO" id="GO:0140359">
    <property type="term" value="F:ABC-type transporter activity"/>
    <property type="evidence" value="ECO:0007669"/>
    <property type="project" value="InterPro"/>
</dbReference>
<sequence>MNVDPRSVRVVTEKDYRDAIRSRALLLLGTVFVVFFAAAAFFFADQFQQFLDNAAASNNTTQRQAARMARERLTSNAFLSSLTTITRLLVPLTAIVVSYSAVVGERESGTLKLLLSLPHSRASTVLGKFLGRSAVVTVPVLLGFLVAVPVFPLAGVPFKPLGFAGFALATALLGVVFVAISVGTSAAAPTSRRAVVVIVGLYALFTLLWGQFSSAVFRQLSDLLDLSRVASIELFLLVRHLNPVRTYESLVASVGPSGELAARTSLIGGFNGQIAAQILRQSGGLPVYLTDVALVVYLLLWVVVPLGLGLLAFERLDL</sequence>
<feature type="transmembrane region" description="Helical" evidence="1">
    <location>
        <begin position="77"/>
        <end position="102"/>
    </location>
</feature>
<dbReference type="RefSeq" id="WP_260592579.1">
    <property type="nucleotide sequence ID" value="NZ_CP104003.1"/>
</dbReference>
<protein>
    <submittedName>
        <fullName evidence="2">ABC transporter permease</fullName>
    </submittedName>
</protein>
<gene>
    <name evidence="2" type="ORF">N0B31_15750</name>
</gene>
<keyword evidence="1" id="KW-1133">Transmembrane helix</keyword>
<keyword evidence="1" id="KW-0812">Transmembrane</keyword>
<keyword evidence="3" id="KW-1185">Reference proteome</keyword>
<organism evidence="2 3">
    <name type="scientific">Salinirubellus salinus</name>
    <dbReference type="NCBI Taxonomy" id="1364945"/>
    <lineage>
        <taxon>Archaea</taxon>
        <taxon>Methanobacteriati</taxon>
        <taxon>Methanobacteriota</taxon>
        <taxon>Stenosarchaea group</taxon>
        <taxon>Halobacteria</taxon>
        <taxon>Halobacteriales</taxon>
        <taxon>Natronomonadaceae</taxon>
        <taxon>Salinirubellus</taxon>
    </lineage>
</organism>